<sequence>MVKCSNGNASCRSFKIIGSGIGFKGGRYVAENRNIAAHRAGSKLFQKIMKDPEFSKYKNKTTIKFILSETTKGSPKKNVAYEVKQMKLDKPLEFKRGDVTIVVKYKYVVNKLVNQSDAEVMNM</sequence>
<dbReference type="AlphaFoldDB" id="A0A6C0CTT1"/>
<dbReference type="EMBL" id="MN739484">
    <property type="protein sequence ID" value="QHT07663.1"/>
    <property type="molecule type" value="Genomic_DNA"/>
</dbReference>
<reference evidence="1" key="1">
    <citation type="journal article" date="2020" name="Nature">
        <title>Giant virus diversity and host interactions through global metagenomics.</title>
        <authorList>
            <person name="Schulz F."/>
            <person name="Roux S."/>
            <person name="Paez-Espino D."/>
            <person name="Jungbluth S."/>
            <person name="Walsh D.A."/>
            <person name="Denef V.J."/>
            <person name="McMahon K.D."/>
            <person name="Konstantinidis K.T."/>
            <person name="Eloe-Fadrosh E.A."/>
            <person name="Kyrpides N.C."/>
            <person name="Woyke T."/>
        </authorList>
    </citation>
    <scope>NUCLEOTIDE SEQUENCE</scope>
    <source>
        <strain evidence="1">GVMAG-M-3300021964-36</strain>
    </source>
</reference>
<accession>A0A6C0CTT1</accession>
<protein>
    <submittedName>
        <fullName evidence="1">Uncharacterized protein</fullName>
    </submittedName>
</protein>
<proteinExistence type="predicted"/>
<organism evidence="1">
    <name type="scientific">viral metagenome</name>
    <dbReference type="NCBI Taxonomy" id="1070528"/>
    <lineage>
        <taxon>unclassified sequences</taxon>
        <taxon>metagenomes</taxon>
        <taxon>organismal metagenomes</taxon>
    </lineage>
</organism>
<evidence type="ECO:0000313" key="1">
    <source>
        <dbReference type="EMBL" id="QHT07663.1"/>
    </source>
</evidence>
<name>A0A6C0CTT1_9ZZZZ</name>